<gene>
    <name evidence="2" type="ORF">GCM10022242_30530</name>
</gene>
<feature type="transmembrane region" description="Helical" evidence="1">
    <location>
        <begin position="70"/>
        <end position="90"/>
    </location>
</feature>
<feature type="transmembrane region" description="Helical" evidence="1">
    <location>
        <begin position="278"/>
        <end position="295"/>
    </location>
</feature>
<evidence type="ECO:0000313" key="3">
    <source>
        <dbReference type="Proteomes" id="UP001501821"/>
    </source>
</evidence>
<dbReference type="Proteomes" id="UP001501821">
    <property type="component" value="Unassembled WGS sequence"/>
</dbReference>
<name>A0ABP7IUB3_9ACTN</name>
<dbReference type="EMBL" id="BAABAH010000012">
    <property type="protein sequence ID" value="GAA3827184.1"/>
    <property type="molecule type" value="Genomic_DNA"/>
</dbReference>
<comment type="caution">
    <text evidence="2">The sequence shown here is derived from an EMBL/GenBank/DDBJ whole genome shotgun (WGS) entry which is preliminary data.</text>
</comment>
<organism evidence="2 3">
    <name type="scientific">Nocardioides panacisoli</name>
    <dbReference type="NCBI Taxonomy" id="627624"/>
    <lineage>
        <taxon>Bacteria</taxon>
        <taxon>Bacillati</taxon>
        <taxon>Actinomycetota</taxon>
        <taxon>Actinomycetes</taxon>
        <taxon>Propionibacteriales</taxon>
        <taxon>Nocardioidaceae</taxon>
        <taxon>Nocardioides</taxon>
    </lineage>
</organism>
<feature type="transmembrane region" description="Helical" evidence="1">
    <location>
        <begin position="301"/>
        <end position="319"/>
    </location>
</feature>
<sequence>MEAMTEQAPRPGQTTFAGWLIIGGSVVLVVAAWQRIAGLHTLEVQDELRKLLSEPPIDGSGLTVNMLSDVIRVLAMIAAGAATASAILGFHALRRSTSARLALTCLAPLVLVGGLATAGFLAPMVAAGVAMLWVQPTRDWFRGTSAAPVATKPVPQPQPGPPVAPPPLAPPQQPFAYAAPPVAVRPARPPAIVAACIVTWVCTALVAGGMLLAEVAIMLMPDDTFDEMVKQAEQSGPYVADLSRSEIVAATLVLAVVVVVWCIAGAVLAVLAFRRVMWAWIALIVSAAAAGLLLLVTSLAAPYLVVLVAAAAVTCSLLLRADARAWIRR</sequence>
<feature type="transmembrane region" description="Helical" evidence="1">
    <location>
        <begin position="191"/>
        <end position="220"/>
    </location>
</feature>
<evidence type="ECO:0000256" key="1">
    <source>
        <dbReference type="SAM" id="Phobius"/>
    </source>
</evidence>
<accession>A0ABP7IUB3</accession>
<reference evidence="3" key="1">
    <citation type="journal article" date="2019" name="Int. J. Syst. Evol. Microbiol.">
        <title>The Global Catalogue of Microorganisms (GCM) 10K type strain sequencing project: providing services to taxonomists for standard genome sequencing and annotation.</title>
        <authorList>
            <consortium name="The Broad Institute Genomics Platform"/>
            <consortium name="The Broad Institute Genome Sequencing Center for Infectious Disease"/>
            <person name="Wu L."/>
            <person name="Ma J."/>
        </authorList>
    </citation>
    <scope>NUCLEOTIDE SEQUENCE [LARGE SCALE GENOMIC DNA]</scope>
    <source>
        <strain evidence="3">JCM 16953</strain>
    </source>
</reference>
<evidence type="ECO:0000313" key="2">
    <source>
        <dbReference type="EMBL" id="GAA3827184.1"/>
    </source>
</evidence>
<keyword evidence="1" id="KW-0472">Membrane</keyword>
<proteinExistence type="predicted"/>
<evidence type="ECO:0008006" key="4">
    <source>
        <dbReference type="Google" id="ProtNLM"/>
    </source>
</evidence>
<keyword evidence="3" id="KW-1185">Reference proteome</keyword>
<protein>
    <recommendedName>
        <fullName evidence="4">DUF4064 domain-containing protein</fullName>
    </recommendedName>
</protein>
<feature type="transmembrane region" description="Helical" evidence="1">
    <location>
        <begin position="16"/>
        <end position="33"/>
    </location>
</feature>
<feature type="transmembrane region" description="Helical" evidence="1">
    <location>
        <begin position="247"/>
        <end position="271"/>
    </location>
</feature>
<keyword evidence="1" id="KW-0812">Transmembrane</keyword>
<feature type="transmembrane region" description="Helical" evidence="1">
    <location>
        <begin position="110"/>
        <end position="134"/>
    </location>
</feature>
<keyword evidence="1" id="KW-1133">Transmembrane helix</keyword>